<reference evidence="3" key="1">
    <citation type="journal article" date="2019" name="Int. J. Syst. Evol. Microbiol.">
        <title>The Global Catalogue of Microorganisms (GCM) 10K type strain sequencing project: providing services to taxonomists for standard genome sequencing and annotation.</title>
        <authorList>
            <consortium name="The Broad Institute Genomics Platform"/>
            <consortium name="The Broad Institute Genome Sequencing Center for Infectious Disease"/>
            <person name="Wu L."/>
            <person name="Ma J."/>
        </authorList>
    </citation>
    <scope>NUCLEOTIDE SEQUENCE [LARGE SCALE GENOMIC DNA]</scope>
    <source>
        <strain evidence="3">NBRC 103632</strain>
    </source>
</reference>
<sequence length="100" mass="10421">MFVGRFGPEAVDATRRGSNRMAKVRGYAPPEPRHAGLRSGSPVSPSTCPTRQEARPVRSERAAASISATSADAPALRRLWAFAARTGGATKPAGTALTMG</sequence>
<proteinExistence type="predicted"/>
<feature type="compositionally biased region" description="Basic and acidic residues" evidence="1">
    <location>
        <begin position="52"/>
        <end position="61"/>
    </location>
</feature>
<name>A0AA37TJJ1_9HYPH</name>
<comment type="caution">
    <text evidence="2">The sequence shown here is derived from an EMBL/GenBank/DDBJ whole genome shotgun (WGS) entry which is preliminary data.</text>
</comment>
<feature type="region of interest" description="Disordered" evidence="1">
    <location>
        <begin position="14"/>
        <end position="68"/>
    </location>
</feature>
<feature type="compositionally biased region" description="Polar residues" evidence="1">
    <location>
        <begin position="41"/>
        <end position="50"/>
    </location>
</feature>
<dbReference type="AlphaFoldDB" id="A0AA37TJJ1"/>
<evidence type="ECO:0000313" key="2">
    <source>
        <dbReference type="EMBL" id="GLS72458.1"/>
    </source>
</evidence>
<keyword evidence="3" id="KW-1185">Reference proteome</keyword>
<evidence type="ECO:0000256" key="1">
    <source>
        <dbReference type="SAM" id="MobiDB-lite"/>
    </source>
</evidence>
<gene>
    <name evidence="2" type="ORF">GCM10007890_44730</name>
</gene>
<evidence type="ECO:0000313" key="3">
    <source>
        <dbReference type="Proteomes" id="UP001157440"/>
    </source>
</evidence>
<protein>
    <submittedName>
        <fullName evidence="2">Uncharacterized protein</fullName>
    </submittedName>
</protein>
<organism evidence="2 3">
    <name type="scientific">Methylobacterium tardum</name>
    <dbReference type="NCBI Taxonomy" id="374432"/>
    <lineage>
        <taxon>Bacteria</taxon>
        <taxon>Pseudomonadati</taxon>
        <taxon>Pseudomonadota</taxon>
        <taxon>Alphaproteobacteria</taxon>
        <taxon>Hyphomicrobiales</taxon>
        <taxon>Methylobacteriaceae</taxon>
        <taxon>Methylobacterium</taxon>
    </lineage>
</organism>
<dbReference type="EMBL" id="BSPL01000023">
    <property type="protein sequence ID" value="GLS72458.1"/>
    <property type="molecule type" value="Genomic_DNA"/>
</dbReference>
<accession>A0AA37TJJ1</accession>
<dbReference type="Proteomes" id="UP001157440">
    <property type="component" value="Unassembled WGS sequence"/>
</dbReference>